<evidence type="ECO:0000313" key="3">
    <source>
        <dbReference type="Proteomes" id="UP000198814"/>
    </source>
</evidence>
<name>A0A1H8QK96_9PROT</name>
<gene>
    <name evidence="2" type="ORF">SAMN05216333_11216</name>
</gene>
<feature type="compositionally biased region" description="Basic and acidic residues" evidence="1">
    <location>
        <begin position="106"/>
        <end position="122"/>
    </location>
</feature>
<dbReference type="InterPro" id="IPR009679">
    <property type="entry name" value="Phage_186_CII-like"/>
</dbReference>
<dbReference type="Proteomes" id="UP000198814">
    <property type="component" value="Unassembled WGS sequence"/>
</dbReference>
<sequence>MDTREAYTKMITAYPGGWLAMAAALGMTKDALENRVYERKGQQINVHTAMQLQAFSQTTLFAEAISQESGGIFVKLPDLNECDHEELLGKFNQLYAELGQLSEKFSHHTQDGRIDRREKKDLTNTSQQIHRTVQELMILTFAIYCPREAESEKGRE</sequence>
<dbReference type="EMBL" id="FODO01000012">
    <property type="protein sequence ID" value="SEO54446.1"/>
    <property type="molecule type" value="Genomic_DNA"/>
</dbReference>
<feature type="region of interest" description="Disordered" evidence="1">
    <location>
        <begin position="106"/>
        <end position="125"/>
    </location>
</feature>
<accession>A0A1H8QK96</accession>
<dbReference type="OrthoDB" id="8595569at2"/>
<dbReference type="NCBIfam" id="NF041471">
    <property type="entry name" value="phage_reg_YmfL"/>
    <property type="match status" value="1"/>
</dbReference>
<reference evidence="3" key="1">
    <citation type="submission" date="2016-10" db="EMBL/GenBank/DDBJ databases">
        <authorList>
            <person name="Varghese N."/>
            <person name="Submissions S."/>
        </authorList>
    </citation>
    <scope>NUCLEOTIDE SEQUENCE [LARGE SCALE GENOMIC DNA]</scope>
    <source>
        <strain evidence="3">Nm76</strain>
    </source>
</reference>
<protein>
    <submittedName>
        <fullName evidence="2">Uncharacterized protein</fullName>
    </submittedName>
</protein>
<evidence type="ECO:0000256" key="1">
    <source>
        <dbReference type="SAM" id="MobiDB-lite"/>
    </source>
</evidence>
<organism evidence="2 3">
    <name type="scientific">Nitrosomonas oligotropha</name>
    <dbReference type="NCBI Taxonomy" id="42354"/>
    <lineage>
        <taxon>Bacteria</taxon>
        <taxon>Pseudomonadati</taxon>
        <taxon>Pseudomonadota</taxon>
        <taxon>Betaproteobacteria</taxon>
        <taxon>Nitrosomonadales</taxon>
        <taxon>Nitrosomonadaceae</taxon>
        <taxon>Nitrosomonas</taxon>
    </lineage>
</organism>
<evidence type="ECO:0000313" key="2">
    <source>
        <dbReference type="EMBL" id="SEO54446.1"/>
    </source>
</evidence>
<proteinExistence type="predicted"/>
<dbReference type="InterPro" id="IPR048188">
    <property type="entry name" value="YmfL-like"/>
</dbReference>
<dbReference type="RefSeq" id="WP_090322599.1">
    <property type="nucleotide sequence ID" value="NZ_FNOE01000047.1"/>
</dbReference>
<dbReference type="Pfam" id="PF06892">
    <property type="entry name" value="Phage_CP76"/>
    <property type="match status" value="1"/>
</dbReference>
<dbReference type="AlphaFoldDB" id="A0A1H8QK96"/>
<dbReference type="GO" id="GO:0003677">
    <property type="term" value="F:DNA binding"/>
    <property type="evidence" value="ECO:0007669"/>
    <property type="project" value="InterPro"/>
</dbReference>
<keyword evidence="3" id="KW-1185">Reference proteome</keyword>